<dbReference type="GO" id="GO:0031267">
    <property type="term" value="F:small GTPase binding"/>
    <property type="evidence" value="ECO:0007669"/>
    <property type="project" value="TreeGrafter"/>
</dbReference>
<organism evidence="2 3">
    <name type="scientific">Protopolystoma xenopodis</name>
    <dbReference type="NCBI Taxonomy" id="117903"/>
    <lineage>
        <taxon>Eukaryota</taxon>
        <taxon>Metazoa</taxon>
        <taxon>Spiralia</taxon>
        <taxon>Lophotrochozoa</taxon>
        <taxon>Platyhelminthes</taxon>
        <taxon>Monogenea</taxon>
        <taxon>Polyopisthocotylea</taxon>
        <taxon>Polystomatidea</taxon>
        <taxon>Polystomatidae</taxon>
        <taxon>Protopolystoma</taxon>
    </lineage>
</organism>
<dbReference type="PANTHER" id="PTHR47219:SF22">
    <property type="entry name" value="RAB-GAP TBC DOMAIN-CONTAINING PROTEIN"/>
    <property type="match status" value="1"/>
</dbReference>
<dbReference type="Proteomes" id="UP000784294">
    <property type="component" value="Unassembled WGS sequence"/>
</dbReference>
<gene>
    <name evidence="2" type="ORF">PXEA_LOCUS11169</name>
</gene>
<dbReference type="InterPro" id="IPR000195">
    <property type="entry name" value="Rab-GAP-TBC_dom"/>
</dbReference>
<sequence>MPEEQAFSVLVQLMTEYRLREMYKPCMTELAVYMHQLEGLVCDQLPDLATHFTAHGFAPSLYASAWFLTLFSTTLSIQMATRVMDLFISEVGYL</sequence>
<name>A0A3S5CFU9_9PLAT</name>
<dbReference type="Pfam" id="PF23436">
    <property type="entry name" value="RabGap-TBC_2"/>
    <property type="match status" value="1"/>
</dbReference>
<keyword evidence="3" id="KW-1185">Reference proteome</keyword>
<dbReference type="PROSITE" id="PS50086">
    <property type="entry name" value="TBC_RABGAP"/>
    <property type="match status" value="1"/>
</dbReference>
<evidence type="ECO:0000313" key="3">
    <source>
        <dbReference type="Proteomes" id="UP000784294"/>
    </source>
</evidence>
<accession>A0A3S5CFU9</accession>
<protein>
    <recommendedName>
        <fullName evidence="1">Rab-GAP TBC domain-containing protein</fullName>
    </recommendedName>
</protein>
<dbReference type="SUPFAM" id="SSF47923">
    <property type="entry name" value="Ypt/Rab-GAP domain of gyp1p"/>
    <property type="match status" value="1"/>
</dbReference>
<feature type="domain" description="Rab-GAP TBC" evidence="1">
    <location>
        <begin position="1"/>
        <end position="91"/>
    </location>
</feature>
<dbReference type="InterPro" id="IPR035969">
    <property type="entry name" value="Rab-GAP_TBC_sf"/>
</dbReference>
<evidence type="ECO:0000259" key="1">
    <source>
        <dbReference type="PROSITE" id="PS50086"/>
    </source>
</evidence>
<dbReference type="AlphaFoldDB" id="A0A3S5CFU9"/>
<dbReference type="GO" id="GO:0005096">
    <property type="term" value="F:GTPase activator activity"/>
    <property type="evidence" value="ECO:0007669"/>
    <property type="project" value="TreeGrafter"/>
</dbReference>
<proteinExistence type="predicted"/>
<dbReference type="PANTHER" id="PTHR47219">
    <property type="entry name" value="RAB GTPASE-ACTIVATING PROTEIN 1-LIKE"/>
    <property type="match status" value="1"/>
</dbReference>
<dbReference type="InterPro" id="IPR050302">
    <property type="entry name" value="Rab_GAP_TBC_domain"/>
</dbReference>
<comment type="caution">
    <text evidence="2">The sequence shown here is derived from an EMBL/GenBank/DDBJ whole genome shotgun (WGS) entry which is preliminary data.</text>
</comment>
<dbReference type="OrthoDB" id="295078at2759"/>
<evidence type="ECO:0000313" key="2">
    <source>
        <dbReference type="EMBL" id="VEL17729.1"/>
    </source>
</evidence>
<dbReference type="EMBL" id="CAAALY010033952">
    <property type="protein sequence ID" value="VEL17729.1"/>
    <property type="molecule type" value="Genomic_DNA"/>
</dbReference>
<dbReference type="Gene3D" id="1.10.472.80">
    <property type="entry name" value="Ypt/Rab-GAP domain of gyp1p, domain 3"/>
    <property type="match status" value="1"/>
</dbReference>
<reference evidence="2" key="1">
    <citation type="submission" date="2018-11" db="EMBL/GenBank/DDBJ databases">
        <authorList>
            <consortium name="Pathogen Informatics"/>
        </authorList>
    </citation>
    <scope>NUCLEOTIDE SEQUENCE</scope>
</reference>